<keyword evidence="2" id="KW-1185">Reference proteome</keyword>
<evidence type="ECO:0000313" key="2">
    <source>
        <dbReference type="Proteomes" id="UP000184236"/>
    </source>
</evidence>
<protein>
    <submittedName>
        <fullName evidence="1">Uncharacterized protein</fullName>
    </submittedName>
</protein>
<dbReference type="STRING" id="1302685.SAMN05444408_101462"/>
<proteinExistence type="predicted"/>
<dbReference type="EMBL" id="FQVO01000001">
    <property type="protein sequence ID" value="SHE45632.1"/>
    <property type="molecule type" value="Genomic_DNA"/>
</dbReference>
<gene>
    <name evidence="1" type="ORF">SAMN05444408_101462</name>
</gene>
<sequence length="46" mass="5435">MLIYLTILRFCNVPHIVEIPQVVDAIFVYLLRFSKILSTKYNYAKS</sequence>
<accession>A0A1M4TMA5</accession>
<dbReference type="AlphaFoldDB" id="A0A1M4TMA5"/>
<name>A0A1M4TMA5_9FLAO</name>
<reference evidence="2" key="1">
    <citation type="submission" date="2016-11" db="EMBL/GenBank/DDBJ databases">
        <authorList>
            <person name="Varghese N."/>
            <person name="Submissions S."/>
        </authorList>
    </citation>
    <scope>NUCLEOTIDE SEQUENCE [LARGE SCALE GENOMIC DNA]</scope>
    <source>
        <strain evidence="2">DSM 26898</strain>
    </source>
</reference>
<dbReference type="Proteomes" id="UP000184236">
    <property type="component" value="Unassembled WGS sequence"/>
</dbReference>
<organism evidence="1 2">
    <name type="scientific">Chryseobacterium takakiae</name>
    <dbReference type="NCBI Taxonomy" id="1302685"/>
    <lineage>
        <taxon>Bacteria</taxon>
        <taxon>Pseudomonadati</taxon>
        <taxon>Bacteroidota</taxon>
        <taxon>Flavobacteriia</taxon>
        <taxon>Flavobacteriales</taxon>
        <taxon>Weeksellaceae</taxon>
        <taxon>Chryseobacterium group</taxon>
        <taxon>Chryseobacterium</taxon>
    </lineage>
</organism>
<evidence type="ECO:0000313" key="1">
    <source>
        <dbReference type="EMBL" id="SHE45632.1"/>
    </source>
</evidence>